<dbReference type="Pfam" id="PF00187">
    <property type="entry name" value="Chitin_bind_1"/>
    <property type="match status" value="1"/>
</dbReference>
<dbReference type="EC" id="3.2.1.14" evidence="4"/>
<dbReference type="OrthoDB" id="4924445at2759"/>
<dbReference type="SMART" id="SM00636">
    <property type="entry name" value="Glyco_18"/>
    <property type="match status" value="1"/>
</dbReference>
<evidence type="ECO:0000256" key="14">
    <source>
        <dbReference type="SAM" id="MobiDB-lite"/>
    </source>
</evidence>
<evidence type="ECO:0000256" key="11">
    <source>
        <dbReference type="ARBA" id="ARBA00023326"/>
    </source>
</evidence>
<keyword evidence="12" id="KW-1015">Disulfide bond</keyword>
<evidence type="ECO:0000256" key="8">
    <source>
        <dbReference type="ARBA" id="ARBA00023024"/>
    </source>
</evidence>
<dbReference type="GO" id="GO:0008843">
    <property type="term" value="F:endochitinase activity"/>
    <property type="evidence" value="ECO:0007669"/>
    <property type="project" value="UniProtKB-EC"/>
</dbReference>
<dbReference type="CDD" id="cd00035">
    <property type="entry name" value="ChtBD1"/>
    <property type="match status" value="1"/>
</dbReference>
<dbReference type="InterPro" id="IPR001579">
    <property type="entry name" value="Glyco_hydro_18_chit_AS"/>
</dbReference>
<evidence type="ECO:0000259" key="16">
    <source>
        <dbReference type="PROSITE" id="PS50941"/>
    </source>
</evidence>
<feature type="region of interest" description="Disordered" evidence="14">
    <location>
        <begin position="484"/>
        <end position="505"/>
    </location>
</feature>
<evidence type="ECO:0000256" key="6">
    <source>
        <dbReference type="ARBA" id="ARBA00022669"/>
    </source>
</evidence>
<dbReference type="SUPFAM" id="SSF51445">
    <property type="entry name" value="(Trans)glycosidases"/>
    <property type="match status" value="1"/>
</dbReference>
<dbReference type="PROSITE" id="PS00026">
    <property type="entry name" value="CHIT_BIND_I_1"/>
    <property type="match status" value="1"/>
</dbReference>
<sequence>MRASTSFSFSQVLLLWALVAFQTVSAEPDYSCSKTKPCKVGCCGLLNDQGVGVCGGGPDFCSPGKCSSQCDWKSECDPGWGLQWSEASTCPLNVCCSKFGFCGTTPEFCNGKVVQSPECPVDQKTAEKRTVGYYEGWSTQRSCGAITPAEIPIGYYTHINFAFAYIYPMDFGVAPMDATTQNLYRNVTALKARQPGLQVWIAIGGWAMNEPDSAYVNAFSKMAQTDASQDAFINSLLAFMAENDFDGVDLDWEYPVAKDRGGVKEDFDNYARLLRRMRERFNSTGKRYGISIAIPASYWYLRGFNLKALEPSVDWFNIMTYDMHGTWDSHVPVIGSYAYAHTNLTEINAGLELLWRNDVKPEHVNMGLGFYGRGYTMSDPGCMAPGCPFQNATGTKPGDCTKTSGILSAAEIVQIIKKGANSIFYEKDAVQVVTWDRDQWLSWDDERTIKLKREFANKRCLGGTMVWAIDLDDGTLVQALGNITTSQAPGNNSTSQATGSSSAGQGPASISISLALGSSSASQTPGIISSSQIPSSSSTSHSPSQTASEVFVQSTGAPSCGED</sequence>
<name>A0A0F7ZHE3_9HYPO</name>
<dbReference type="Gene3D" id="3.20.20.80">
    <property type="entry name" value="Glycosidases"/>
    <property type="match status" value="1"/>
</dbReference>
<protein>
    <recommendedName>
        <fullName evidence="4">chitinase</fullName>
        <ecNumber evidence="4">3.2.1.14</ecNumber>
    </recommendedName>
</protein>
<comment type="caution">
    <text evidence="12">Lacks conserved residue(s) required for the propagation of feature annotation.</text>
</comment>
<keyword evidence="11" id="KW-0624">Polysaccharide degradation</keyword>
<dbReference type="PANTHER" id="PTHR11177:SF333">
    <property type="entry name" value="CHITINASE"/>
    <property type="match status" value="1"/>
</dbReference>
<dbReference type="PANTHER" id="PTHR11177">
    <property type="entry name" value="CHITINASE"/>
    <property type="match status" value="1"/>
</dbReference>
<dbReference type="InterPro" id="IPR029070">
    <property type="entry name" value="Chitinase_insertion_sf"/>
</dbReference>
<evidence type="ECO:0000313" key="19">
    <source>
        <dbReference type="Proteomes" id="UP000054481"/>
    </source>
</evidence>
<dbReference type="SUPFAM" id="SSF57016">
    <property type="entry name" value="Plant lectins/antimicrobial peptides"/>
    <property type="match status" value="1"/>
</dbReference>
<evidence type="ECO:0000313" key="18">
    <source>
        <dbReference type="EMBL" id="KJZ72491.1"/>
    </source>
</evidence>
<dbReference type="InterPro" id="IPR001002">
    <property type="entry name" value="Chitin-bd_1"/>
</dbReference>
<comment type="subcellular location">
    <subcellularLocation>
        <location evidence="2">Secreted</location>
    </subcellularLocation>
</comment>
<dbReference type="GO" id="GO:0008061">
    <property type="term" value="F:chitin binding"/>
    <property type="evidence" value="ECO:0007669"/>
    <property type="project" value="UniProtKB-UniRule"/>
</dbReference>
<gene>
    <name evidence="18" type="ORF">HIM_08160</name>
</gene>
<keyword evidence="10 13" id="KW-0326">Glycosidase</keyword>
<feature type="signal peptide" evidence="15">
    <location>
        <begin position="1"/>
        <end position="26"/>
    </location>
</feature>
<evidence type="ECO:0000256" key="4">
    <source>
        <dbReference type="ARBA" id="ARBA00012729"/>
    </source>
</evidence>
<dbReference type="Gene3D" id="3.10.50.10">
    <property type="match status" value="1"/>
</dbReference>
<keyword evidence="15" id="KW-0732">Signal</keyword>
<dbReference type="GO" id="GO:0000272">
    <property type="term" value="P:polysaccharide catabolic process"/>
    <property type="evidence" value="ECO:0007669"/>
    <property type="project" value="UniProtKB-KW"/>
</dbReference>
<dbReference type="InterPro" id="IPR017853">
    <property type="entry name" value="GH"/>
</dbReference>
<evidence type="ECO:0000256" key="3">
    <source>
        <dbReference type="ARBA" id="ARBA00008682"/>
    </source>
</evidence>
<proteinExistence type="inferred from homology"/>
<feature type="region of interest" description="Disordered" evidence="14">
    <location>
        <begin position="520"/>
        <end position="563"/>
    </location>
</feature>
<feature type="disulfide bond" evidence="12">
    <location>
        <begin position="95"/>
        <end position="109"/>
    </location>
</feature>
<dbReference type="SMART" id="SM00270">
    <property type="entry name" value="ChtBD1"/>
    <property type="match status" value="1"/>
</dbReference>
<feature type="compositionally biased region" description="Low complexity" evidence="14">
    <location>
        <begin position="493"/>
        <end position="505"/>
    </location>
</feature>
<keyword evidence="9" id="KW-0119">Carbohydrate metabolism</keyword>
<evidence type="ECO:0000256" key="12">
    <source>
        <dbReference type="PROSITE-ProRule" id="PRU00261"/>
    </source>
</evidence>
<feature type="chain" id="PRO_5002525752" description="chitinase" evidence="15">
    <location>
        <begin position="27"/>
        <end position="563"/>
    </location>
</feature>
<feature type="domain" description="GH18" evidence="17">
    <location>
        <begin position="128"/>
        <end position="487"/>
    </location>
</feature>
<comment type="catalytic activity">
    <reaction evidence="1">
        <text>Random endo-hydrolysis of N-acetyl-beta-D-glucosaminide (1-&gt;4)-beta-linkages in chitin and chitodextrins.</text>
        <dbReference type="EC" id="3.2.1.14"/>
    </reaction>
</comment>
<dbReference type="AlphaFoldDB" id="A0A0F7ZHE3"/>
<organism evidence="18 19">
    <name type="scientific">Hirsutella minnesotensis 3608</name>
    <dbReference type="NCBI Taxonomy" id="1043627"/>
    <lineage>
        <taxon>Eukaryota</taxon>
        <taxon>Fungi</taxon>
        <taxon>Dikarya</taxon>
        <taxon>Ascomycota</taxon>
        <taxon>Pezizomycotina</taxon>
        <taxon>Sordariomycetes</taxon>
        <taxon>Hypocreomycetidae</taxon>
        <taxon>Hypocreales</taxon>
        <taxon>Ophiocordycipitaceae</taxon>
        <taxon>Hirsutella</taxon>
    </lineage>
</organism>
<dbReference type="PROSITE" id="PS50941">
    <property type="entry name" value="CHIT_BIND_I_2"/>
    <property type="match status" value="1"/>
</dbReference>
<evidence type="ECO:0000256" key="10">
    <source>
        <dbReference type="ARBA" id="ARBA00023295"/>
    </source>
</evidence>
<evidence type="ECO:0000256" key="1">
    <source>
        <dbReference type="ARBA" id="ARBA00000822"/>
    </source>
</evidence>
<evidence type="ECO:0000256" key="9">
    <source>
        <dbReference type="ARBA" id="ARBA00023277"/>
    </source>
</evidence>
<evidence type="ECO:0000256" key="7">
    <source>
        <dbReference type="ARBA" id="ARBA00022801"/>
    </source>
</evidence>
<feature type="domain" description="Chitin-binding type-1" evidence="16">
    <location>
        <begin position="73"/>
        <end position="121"/>
    </location>
</feature>
<feature type="compositionally biased region" description="Low complexity" evidence="14">
    <location>
        <begin position="520"/>
        <end position="548"/>
    </location>
</feature>
<keyword evidence="8" id="KW-0146">Chitin degradation</keyword>
<dbReference type="SUPFAM" id="SSF54556">
    <property type="entry name" value="Chitinase insertion domain"/>
    <property type="match status" value="1"/>
</dbReference>
<dbReference type="PROSITE" id="PS51910">
    <property type="entry name" value="GH18_2"/>
    <property type="match status" value="1"/>
</dbReference>
<evidence type="ECO:0000256" key="5">
    <source>
        <dbReference type="ARBA" id="ARBA00022525"/>
    </source>
</evidence>
<dbReference type="InterPro" id="IPR001223">
    <property type="entry name" value="Glyco_hydro18_cat"/>
</dbReference>
<dbReference type="GO" id="GO:0006032">
    <property type="term" value="P:chitin catabolic process"/>
    <property type="evidence" value="ECO:0007669"/>
    <property type="project" value="UniProtKB-KW"/>
</dbReference>
<evidence type="ECO:0000256" key="2">
    <source>
        <dbReference type="ARBA" id="ARBA00004613"/>
    </source>
</evidence>
<comment type="similarity">
    <text evidence="3">Belongs to the glycosyl hydrolase 18 family. Chitinase class V subfamily.</text>
</comment>
<dbReference type="EMBL" id="KQ030546">
    <property type="protein sequence ID" value="KJZ72491.1"/>
    <property type="molecule type" value="Genomic_DNA"/>
</dbReference>
<dbReference type="Gene3D" id="3.30.60.10">
    <property type="entry name" value="Endochitinase-like"/>
    <property type="match status" value="1"/>
</dbReference>
<reference evidence="18 19" key="1">
    <citation type="journal article" date="2014" name="Genome Biol. Evol.">
        <title>Comparative genomics and transcriptomics analyses reveal divergent lifestyle features of nematode endoparasitic fungus Hirsutella minnesotensis.</title>
        <authorList>
            <person name="Lai Y."/>
            <person name="Liu K."/>
            <person name="Zhang X."/>
            <person name="Zhang X."/>
            <person name="Li K."/>
            <person name="Wang N."/>
            <person name="Shu C."/>
            <person name="Wu Y."/>
            <person name="Wang C."/>
            <person name="Bushley K.E."/>
            <person name="Xiang M."/>
            <person name="Liu X."/>
        </authorList>
    </citation>
    <scope>NUCLEOTIDE SEQUENCE [LARGE SCALE GENOMIC DNA]</scope>
    <source>
        <strain evidence="18 19">3608</strain>
    </source>
</reference>
<feature type="disulfide bond" evidence="12">
    <location>
        <begin position="90"/>
        <end position="102"/>
    </location>
</feature>
<dbReference type="InterPro" id="IPR018371">
    <property type="entry name" value="Chitin-binding_1_CS"/>
</dbReference>
<keyword evidence="19" id="KW-1185">Reference proteome</keyword>
<evidence type="ECO:0000256" key="15">
    <source>
        <dbReference type="SAM" id="SignalP"/>
    </source>
</evidence>
<dbReference type="InterPro" id="IPR050314">
    <property type="entry name" value="Glycosyl_Hydrlase_18"/>
</dbReference>
<evidence type="ECO:0000256" key="13">
    <source>
        <dbReference type="RuleBase" id="RU000489"/>
    </source>
</evidence>
<evidence type="ECO:0000259" key="17">
    <source>
        <dbReference type="PROSITE" id="PS51910"/>
    </source>
</evidence>
<dbReference type="InterPro" id="IPR036861">
    <property type="entry name" value="Endochitinase-like_sf"/>
</dbReference>
<keyword evidence="6 12" id="KW-0147">Chitin-binding</keyword>
<keyword evidence="7 13" id="KW-0378">Hydrolase</keyword>
<dbReference type="GO" id="GO:0005576">
    <property type="term" value="C:extracellular region"/>
    <property type="evidence" value="ECO:0007669"/>
    <property type="project" value="UniProtKB-SubCell"/>
</dbReference>
<keyword evidence="5" id="KW-0964">Secreted</keyword>
<accession>A0A0F7ZHE3</accession>
<dbReference type="Proteomes" id="UP000054481">
    <property type="component" value="Unassembled WGS sequence"/>
</dbReference>
<dbReference type="Pfam" id="PF00704">
    <property type="entry name" value="Glyco_hydro_18"/>
    <property type="match status" value="1"/>
</dbReference>
<dbReference type="InterPro" id="IPR011583">
    <property type="entry name" value="Chitinase_II/V-like_cat"/>
</dbReference>
<dbReference type="PROSITE" id="PS01095">
    <property type="entry name" value="GH18_1"/>
    <property type="match status" value="1"/>
</dbReference>